<name>A0A8H4UC67_9HYPO</name>
<evidence type="ECO:0000313" key="3">
    <source>
        <dbReference type="Proteomes" id="UP000622797"/>
    </source>
</evidence>
<reference evidence="2" key="2">
    <citation type="submission" date="2020-05" db="EMBL/GenBank/DDBJ databases">
        <authorList>
            <person name="Kim H.-S."/>
            <person name="Proctor R.H."/>
            <person name="Brown D.W."/>
        </authorList>
    </citation>
    <scope>NUCLEOTIDE SEQUENCE</scope>
    <source>
        <strain evidence="2">NRRL 20472</strain>
    </source>
</reference>
<dbReference type="SUPFAM" id="SSF51735">
    <property type="entry name" value="NAD(P)-binding Rossmann-fold domains"/>
    <property type="match status" value="1"/>
</dbReference>
<accession>A0A8H4UC67</accession>
<dbReference type="PANTHER" id="PTHR43157:SF31">
    <property type="entry name" value="PHOSPHATIDYLINOSITOL-GLYCAN BIOSYNTHESIS CLASS F PROTEIN"/>
    <property type="match status" value="1"/>
</dbReference>
<evidence type="ECO:0008006" key="4">
    <source>
        <dbReference type="Google" id="ProtNLM"/>
    </source>
</evidence>
<dbReference type="GO" id="GO:0016491">
    <property type="term" value="F:oxidoreductase activity"/>
    <property type="evidence" value="ECO:0007669"/>
    <property type="project" value="UniProtKB-KW"/>
</dbReference>
<dbReference type="Proteomes" id="UP000622797">
    <property type="component" value="Unassembled WGS sequence"/>
</dbReference>
<keyword evidence="1" id="KW-0560">Oxidoreductase</keyword>
<sequence length="344" mass="37652">MSSKKAPELAPNNMFRYQYSTLPISLTSTDCAGKIFIVTGANSGLGFECVKHLVTLGCKKIVMAVRSRQRGLDALALVESEAGVKGVAEIWDLDVGNFDSVKSFVAKVEKELERVDGLINNAAAANGTWSVIQGMESTIAVNVVGTIFLTVLLMPYLRKCVKQFGCTPRVSFLQSGLAWSRIDDLAKIDKTRGVLNDVSDSSKWSIDGVNRYSLSKLLQILAIRRFVQLAPVEKTGVIVNFVNPGLCSTGLVRYHTLSTKLLTTALRLVVGRSAEWGSRSLLFGMAASEESHGRYLSYCEDTEQWVPEWISNSEGGWWAAAVWDEVAFQLEKTQPGCVDKALNA</sequence>
<comment type="caution">
    <text evidence="2">The sequence shown here is derived from an EMBL/GenBank/DDBJ whole genome shotgun (WGS) entry which is preliminary data.</text>
</comment>
<dbReference type="EMBL" id="JABEXW010000023">
    <property type="protein sequence ID" value="KAF4973298.1"/>
    <property type="molecule type" value="Genomic_DNA"/>
</dbReference>
<dbReference type="InterPro" id="IPR002347">
    <property type="entry name" value="SDR_fam"/>
</dbReference>
<gene>
    <name evidence="2" type="ORF">FSARC_373</name>
</gene>
<keyword evidence="3" id="KW-1185">Reference proteome</keyword>
<dbReference type="Gene3D" id="3.40.50.720">
    <property type="entry name" value="NAD(P)-binding Rossmann-like Domain"/>
    <property type="match status" value="1"/>
</dbReference>
<dbReference type="Pfam" id="PF00106">
    <property type="entry name" value="adh_short"/>
    <property type="match status" value="1"/>
</dbReference>
<dbReference type="PRINTS" id="PR00081">
    <property type="entry name" value="GDHRDH"/>
</dbReference>
<evidence type="ECO:0000256" key="1">
    <source>
        <dbReference type="ARBA" id="ARBA00023002"/>
    </source>
</evidence>
<dbReference type="AlphaFoldDB" id="A0A8H4UC67"/>
<organism evidence="2 3">
    <name type="scientific">Fusarium sarcochroum</name>
    <dbReference type="NCBI Taxonomy" id="1208366"/>
    <lineage>
        <taxon>Eukaryota</taxon>
        <taxon>Fungi</taxon>
        <taxon>Dikarya</taxon>
        <taxon>Ascomycota</taxon>
        <taxon>Pezizomycotina</taxon>
        <taxon>Sordariomycetes</taxon>
        <taxon>Hypocreomycetidae</taxon>
        <taxon>Hypocreales</taxon>
        <taxon>Nectriaceae</taxon>
        <taxon>Fusarium</taxon>
        <taxon>Fusarium lateritium species complex</taxon>
    </lineage>
</organism>
<dbReference type="PANTHER" id="PTHR43157">
    <property type="entry name" value="PHOSPHATIDYLINOSITOL-GLYCAN BIOSYNTHESIS CLASS F PROTEIN-RELATED"/>
    <property type="match status" value="1"/>
</dbReference>
<dbReference type="OrthoDB" id="542013at2759"/>
<protein>
    <recommendedName>
        <fullName evidence="4">NAD(P)-binding protein</fullName>
    </recommendedName>
</protein>
<reference evidence="2" key="1">
    <citation type="journal article" date="2020" name="BMC Genomics">
        <title>Correction to: Identification and distribution of gene clusters required for synthesis of sphingolipid metabolism inhibitors in diverse species of the filamentous fungus Fusarium.</title>
        <authorList>
            <person name="Kim H.S."/>
            <person name="Lohmar J.M."/>
            <person name="Busman M."/>
            <person name="Brown D.W."/>
            <person name="Naumann T.A."/>
            <person name="Divon H.H."/>
            <person name="Lysoe E."/>
            <person name="Uhlig S."/>
            <person name="Proctor R.H."/>
        </authorList>
    </citation>
    <scope>NUCLEOTIDE SEQUENCE</scope>
    <source>
        <strain evidence="2">NRRL 20472</strain>
    </source>
</reference>
<evidence type="ECO:0000313" key="2">
    <source>
        <dbReference type="EMBL" id="KAF4973298.1"/>
    </source>
</evidence>
<proteinExistence type="predicted"/>
<dbReference type="InterPro" id="IPR036291">
    <property type="entry name" value="NAD(P)-bd_dom_sf"/>
</dbReference>